<gene>
    <name evidence="2" type="ORF">EWH70_10450</name>
</gene>
<feature type="region of interest" description="Disordered" evidence="1">
    <location>
        <begin position="16"/>
        <end position="40"/>
    </location>
</feature>
<accession>A0A4V2EMA4</accession>
<protein>
    <submittedName>
        <fullName evidence="2">Uncharacterized protein</fullName>
    </submittedName>
</protein>
<dbReference type="OrthoDB" id="3556589at2"/>
<sequence length="83" mass="8720">MSGSVEVRQFLLRYDGTDAGTSGYGGVPAQRGGQADASRISDDQVRRARLAVAQGALGAEDCAELLDMLGLVPDDDGRLPVQR</sequence>
<organism evidence="2 3">
    <name type="scientific">Amycolatopsis suaedae</name>
    <dbReference type="NCBI Taxonomy" id="2510978"/>
    <lineage>
        <taxon>Bacteria</taxon>
        <taxon>Bacillati</taxon>
        <taxon>Actinomycetota</taxon>
        <taxon>Actinomycetes</taxon>
        <taxon>Pseudonocardiales</taxon>
        <taxon>Pseudonocardiaceae</taxon>
        <taxon>Amycolatopsis</taxon>
    </lineage>
</organism>
<name>A0A4V2EMA4_9PSEU</name>
<evidence type="ECO:0000313" key="3">
    <source>
        <dbReference type="Proteomes" id="UP000292003"/>
    </source>
</evidence>
<reference evidence="2 3" key="1">
    <citation type="submission" date="2019-02" db="EMBL/GenBank/DDBJ databases">
        <title>Draft genome sequence of Amycolatopsis sp. 8-3EHSu isolated from roots of Suaeda maritima.</title>
        <authorList>
            <person name="Duangmal K."/>
            <person name="Chantavorakit T."/>
        </authorList>
    </citation>
    <scope>NUCLEOTIDE SEQUENCE [LARGE SCALE GENOMIC DNA]</scope>
    <source>
        <strain evidence="2 3">8-3EHSu</strain>
    </source>
</reference>
<dbReference type="AlphaFoldDB" id="A0A4V2EMA4"/>
<dbReference type="Proteomes" id="UP000292003">
    <property type="component" value="Unassembled WGS sequence"/>
</dbReference>
<evidence type="ECO:0000256" key="1">
    <source>
        <dbReference type="SAM" id="MobiDB-lite"/>
    </source>
</evidence>
<keyword evidence="3" id="KW-1185">Reference proteome</keyword>
<comment type="caution">
    <text evidence="2">The sequence shown here is derived from an EMBL/GenBank/DDBJ whole genome shotgun (WGS) entry which is preliminary data.</text>
</comment>
<evidence type="ECO:0000313" key="2">
    <source>
        <dbReference type="EMBL" id="RZQ64375.1"/>
    </source>
</evidence>
<proteinExistence type="predicted"/>
<dbReference type="RefSeq" id="WP_130475087.1">
    <property type="nucleotide sequence ID" value="NZ_SFCC01000004.1"/>
</dbReference>
<dbReference type="EMBL" id="SFCC01000004">
    <property type="protein sequence ID" value="RZQ64375.1"/>
    <property type="molecule type" value="Genomic_DNA"/>
</dbReference>